<accession>N2A407</accession>
<evidence type="ECO:0000313" key="2">
    <source>
        <dbReference type="Proteomes" id="UP000012589"/>
    </source>
</evidence>
<dbReference type="STRING" id="1235802.C823_04766"/>
<dbReference type="PATRIC" id="fig|1235802.3.peg.5020"/>
<proteinExistence type="predicted"/>
<organism evidence="1 2">
    <name type="scientific">Eubacterium plexicaudatum ASF492</name>
    <dbReference type="NCBI Taxonomy" id="1235802"/>
    <lineage>
        <taxon>Bacteria</taxon>
        <taxon>Bacillati</taxon>
        <taxon>Bacillota</taxon>
        <taxon>Clostridia</taxon>
        <taxon>Eubacteriales</taxon>
        <taxon>Eubacteriaceae</taxon>
        <taxon>Eubacterium</taxon>
    </lineage>
</organism>
<dbReference type="Proteomes" id="UP000012589">
    <property type="component" value="Unassembled WGS sequence"/>
</dbReference>
<gene>
    <name evidence="1" type="ORF">C823_04766</name>
</gene>
<sequence length="356" mass="41599">MKYIKQIFLLIWKHKEWLFSGIGLTIISSIFSSNKIENVPDDHKETNDIKIEADYKGDIYENSIINNYNTINTNHEKNNTEKSIIMSESKYLEYLNSIVDNDVIYHYYSDYDGDGSCEMFALVGETRPYTVVDEEEEKNLYGKIWFINEYGAVEVESDDIEYWESPYVFSVDGNVFITFEQAFTTGSLTYIWGVKNGEPYQPNISKKGNGLKINEFNEIEITHSTYDMMYMDEIGKLGHTWKKYYFYFDGRTFREYGGMKISVSDILNIPNGNMIINEINNKSCEIDSIFYRNNGIININISKESKHEINYYTITIRYDGDNWGFVQSEFGRDYGRGTYLKEMIPSAAVSPKEYPY</sequence>
<reference evidence="1 2" key="1">
    <citation type="journal article" date="2014" name="Genome Announc.">
        <title>Draft genome sequences of the altered schaedler flora, a defined bacterial community from gnotobiotic mice.</title>
        <authorList>
            <person name="Wannemuehler M.J."/>
            <person name="Overstreet A.M."/>
            <person name="Ward D.V."/>
            <person name="Phillips G.J."/>
        </authorList>
    </citation>
    <scope>NUCLEOTIDE SEQUENCE [LARGE SCALE GENOMIC DNA]</scope>
    <source>
        <strain evidence="1 2">ASF492</strain>
    </source>
</reference>
<comment type="caution">
    <text evidence="1">The sequence shown here is derived from an EMBL/GenBank/DDBJ whole genome shotgun (WGS) entry which is preliminary data.</text>
</comment>
<dbReference type="EMBL" id="AQFT01000136">
    <property type="protein sequence ID" value="EMZ21193.1"/>
    <property type="molecule type" value="Genomic_DNA"/>
</dbReference>
<dbReference type="HOGENOM" id="CLU_777890_0_0_9"/>
<evidence type="ECO:0000313" key="1">
    <source>
        <dbReference type="EMBL" id="EMZ21193.1"/>
    </source>
</evidence>
<keyword evidence="2" id="KW-1185">Reference proteome</keyword>
<dbReference type="eggNOG" id="ENOG5032Y8W">
    <property type="taxonomic scope" value="Bacteria"/>
</dbReference>
<protein>
    <submittedName>
        <fullName evidence="1">Uncharacterized protein</fullName>
    </submittedName>
</protein>
<dbReference type="AlphaFoldDB" id="N2A407"/>
<dbReference type="OrthoDB" id="1998837at2"/>
<name>N2A407_9FIRM</name>